<dbReference type="InterPro" id="IPR055178">
    <property type="entry name" value="RsdA/BaiN/AoA(So)-like_dom"/>
</dbReference>
<dbReference type="Gene3D" id="2.40.30.10">
    <property type="entry name" value="Translation factors"/>
    <property type="match status" value="1"/>
</dbReference>
<reference evidence="7 8" key="1">
    <citation type="submission" date="2022-10" db="EMBL/GenBank/DDBJ databases">
        <title>Host association and intracellularity evolved multiple times independently in the Rickettsiales.</title>
        <authorList>
            <person name="Castelli M."/>
            <person name="Nardi T."/>
            <person name="Gammuto L."/>
            <person name="Bellinzona G."/>
            <person name="Sabaneyeva E."/>
            <person name="Potekhin A."/>
            <person name="Serra V."/>
            <person name="Petroni G."/>
            <person name="Sassera D."/>
        </authorList>
    </citation>
    <scope>NUCLEOTIDE SEQUENCE [LARGE SCALE GENOMIC DNA]</scope>
    <source>
        <strain evidence="7 8">Kr 154-4</strain>
    </source>
</reference>
<feature type="domain" description="RsdA/BaiN/AoA(So)-like insert" evidence="6">
    <location>
        <begin position="211"/>
        <end position="361"/>
    </location>
</feature>
<dbReference type="PANTHER" id="PTHR42887:SF2">
    <property type="entry name" value="OS12G0638800 PROTEIN"/>
    <property type="match status" value="1"/>
</dbReference>
<evidence type="ECO:0000256" key="4">
    <source>
        <dbReference type="SAM" id="Phobius"/>
    </source>
</evidence>
<dbReference type="RefSeq" id="WP_323738639.1">
    <property type="nucleotide sequence ID" value="NZ_CP112932.1"/>
</dbReference>
<dbReference type="Pfam" id="PF03486">
    <property type="entry name" value="HI0933_like"/>
    <property type="match status" value="1"/>
</dbReference>
<dbReference type="PRINTS" id="PR00368">
    <property type="entry name" value="FADPNR"/>
</dbReference>
<feature type="domain" description="RsdA/BaiN/AoA(So)-like Rossmann fold-like" evidence="5">
    <location>
        <begin position="29"/>
        <end position="414"/>
    </location>
</feature>
<protein>
    <submittedName>
        <fullName evidence="7">NAD(P)/FAD-dependent oxidoreductase</fullName>
    </submittedName>
</protein>
<keyword evidence="4" id="KW-1133">Transmembrane helix</keyword>
<evidence type="ECO:0000259" key="5">
    <source>
        <dbReference type="Pfam" id="PF03486"/>
    </source>
</evidence>
<sequence>MHTKFYGDHTNNIKTIEPEFVKKLNNRYDVIVIGAGAAGLMAAIYAGQRGKRTLIIEHTNKIGEKIRISGGGRCNFTNLHTSSSNFICQNPHFVKSALAGYTQYDFINLVKSYNIAYHEKTLGQLFCDGSSKQIIEMLLDLCKKYQVEIKLTCNINDVFKSDYFTIDSNHGVFISNALIIATGGLSIPKIGASDFGYRIAEKFGLKIIPRKPALVPLVVAEKQRELFIKLSGISNYSIVTYKHTSFTENILFTHKGLSGPAILQISSYLNQLADEEISINLLPNFDLEQALVKDKNNKQTLANYLKNHLTNRLVDSLALSNTNFNKTITNLKKEQLLLIAKSLHNFQVLISESEGYQKAEVTSGGVDTNELSSKTMESIKIPNLFFIGEVVDVTGWLGGYNFQWAWSSGFAAGNNVTN</sequence>
<dbReference type="InterPro" id="IPR057661">
    <property type="entry name" value="RsdA/BaiN/AoA(So)_Rossmann"/>
</dbReference>
<organism evidence="7 8">
    <name type="scientific">Candidatus Trichorickettsia mobilis</name>
    <dbReference type="NCBI Taxonomy" id="1346319"/>
    <lineage>
        <taxon>Bacteria</taxon>
        <taxon>Pseudomonadati</taxon>
        <taxon>Pseudomonadota</taxon>
        <taxon>Alphaproteobacteria</taxon>
        <taxon>Rickettsiales</taxon>
        <taxon>Rickettsiaceae</taxon>
        <taxon>Rickettsieae</taxon>
        <taxon>Candidatus Trichorickettsia</taxon>
    </lineage>
</organism>
<dbReference type="InterPro" id="IPR036188">
    <property type="entry name" value="FAD/NAD-bd_sf"/>
</dbReference>
<evidence type="ECO:0000313" key="8">
    <source>
        <dbReference type="Proteomes" id="UP001326613"/>
    </source>
</evidence>
<comment type="cofactor">
    <cofactor evidence="1">
        <name>FAD</name>
        <dbReference type="ChEBI" id="CHEBI:57692"/>
    </cofactor>
</comment>
<feature type="transmembrane region" description="Helical" evidence="4">
    <location>
        <begin position="28"/>
        <end position="46"/>
    </location>
</feature>
<dbReference type="EMBL" id="CP112932">
    <property type="protein sequence ID" value="WPY00583.1"/>
    <property type="molecule type" value="Genomic_DNA"/>
</dbReference>
<dbReference type="InterPro" id="IPR004792">
    <property type="entry name" value="BaiN-like"/>
</dbReference>
<dbReference type="NCBIfam" id="TIGR00275">
    <property type="entry name" value="aminoacetone oxidase family FAD-binding enzyme"/>
    <property type="match status" value="1"/>
</dbReference>
<keyword evidence="8" id="KW-1185">Reference proteome</keyword>
<evidence type="ECO:0000256" key="2">
    <source>
        <dbReference type="ARBA" id="ARBA00022630"/>
    </source>
</evidence>
<keyword evidence="3" id="KW-0274">FAD</keyword>
<evidence type="ECO:0000313" key="7">
    <source>
        <dbReference type="EMBL" id="WPY00583.1"/>
    </source>
</evidence>
<evidence type="ECO:0000259" key="6">
    <source>
        <dbReference type="Pfam" id="PF22780"/>
    </source>
</evidence>
<dbReference type="Pfam" id="PF22780">
    <property type="entry name" value="HI0933_like_1st"/>
    <property type="match status" value="1"/>
</dbReference>
<dbReference type="PANTHER" id="PTHR42887">
    <property type="entry name" value="OS12G0638800 PROTEIN"/>
    <property type="match status" value="1"/>
</dbReference>
<evidence type="ECO:0000256" key="1">
    <source>
        <dbReference type="ARBA" id="ARBA00001974"/>
    </source>
</evidence>
<gene>
    <name evidence="7" type="ORF">Trichorick_00464</name>
</gene>
<keyword evidence="2" id="KW-0285">Flavoprotein</keyword>
<dbReference type="Gene3D" id="3.50.50.60">
    <property type="entry name" value="FAD/NAD(P)-binding domain"/>
    <property type="match status" value="1"/>
</dbReference>
<keyword evidence="4" id="KW-0472">Membrane</keyword>
<proteinExistence type="predicted"/>
<dbReference type="InterPro" id="IPR023166">
    <property type="entry name" value="BaiN-like_dom_sf"/>
</dbReference>
<dbReference type="Gene3D" id="1.10.8.260">
    <property type="entry name" value="HI0933 insert domain-like"/>
    <property type="match status" value="1"/>
</dbReference>
<keyword evidence="4" id="KW-0812">Transmembrane</keyword>
<dbReference type="Proteomes" id="UP001326613">
    <property type="component" value="Chromosome"/>
</dbReference>
<dbReference type="PRINTS" id="PR00411">
    <property type="entry name" value="PNDRDTASEI"/>
</dbReference>
<name>A0ABZ0USF4_9RICK</name>
<accession>A0ABZ0USF4</accession>
<evidence type="ECO:0000256" key="3">
    <source>
        <dbReference type="ARBA" id="ARBA00022827"/>
    </source>
</evidence>
<dbReference type="SUPFAM" id="SSF160996">
    <property type="entry name" value="HI0933 insert domain-like"/>
    <property type="match status" value="1"/>
</dbReference>
<dbReference type="SUPFAM" id="SSF51905">
    <property type="entry name" value="FAD/NAD(P)-binding domain"/>
    <property type="match status" value="1"/>
</dbReference>